<organism evidence="2 3">
    <name type="scientific">Sulfobacillus acidophilus</name>
    <dbReference type="NCBI Taxonomy" id="53633"/>
    <lineage>
        <taxon>Bacteria</taxon>
        <taxon>Bacillati</taxon>
        <taxon>Bacillota</taxon>
        <taxon>Clostridia</taxon>
        <taxon>Eubacteriales</taxon>
        <taxon>Clostridiales Family XVII. Incertae Sedis</taxon>
        <taxon>Sulfobacillus</taxon>
    </lineage>
</organism>
<dbReference type="Proteomes" id="UP000241848">
    <property type="component" value="Unassembled WGS sequence"/>
</dbReference>
<gene>
    <name evidence="2" type="ORF">C7B45_16930</name>
</gene>
<evidence type="ECO:0000313" key="2">
    <source>
        <dbReference type="EMBL" id="PSR20018.1"/>
    </source>
</evidence>
<comment type="caution">
    <text evidence="2">The sequence shown here is derived from an EMBL/GenBank/DDBJ whole genome shotgun (WGS) entry which is preliminary data.</text>
</comment>
<dbReference type="AlphaFoldDB" id="A0A2T2WCR1"/>
<sequence>MHGVYHPNATFKAGAEKLVQKSACSPPKPGPQCTPQPGVIKTHFEGCSLDKCHEGWFINKNSCGLVEGTQYLSYEASCTAGCAVSHTKTPTTPKSTTPKSTTPTTPKTTTPTTPKTTGGGSKTTVTVTESKTVTTGALTFEACAPNPKAVAPYGTITVPMTTGGELTAHQYQPTPPIAIWVDVNHVQTVCLATTATCAVYGPNQNIAVVPPQNDNWVTAGDAPVDALLPGPGWAIERQPVTITTIQTTCKTKNGATSCTQQVIGVQSGIQYVETYDPTNCPYLIPVVVPNS</sequence>
<dbReference type="EMBL" id="PXYV01000095">
    <property type="protein sequence ID" value="PSR20018.1"/>
    <property type="molecule type" value="Genomic_DNA"/>
</dbReference>
<protein>
    <submittedName>
        <fullName evidence="2">Uncharacterized protein</fullName>
    </submittedName>
</protein>
<feature type="region of interest" description="Disordered" evidence="1">
    <location>
        <begin position="86"/>
        <end position="124"/>
    </location>
</feature>
<accession>A0A2T2WCR1</accession>
<name>A0A2T2WCR1_9FIRM</name>
<evidence type="ECO:0000313" key="3">
    <source>
        <dbReference type="Proteomes" id="UP000241848"/>
    </source>
</evidence>
<feature type="compositionally biased region" description="Low complexity" evidence="1">
    <location>
        <begin position="87"/>
        <end position="124"/>
    </location>
</feature>
<reference evidence="2 3" key="1">
    <citation type="journal article" date="2014" name="BMC Genomics">
        <title>Comparison of environmental and isolate Sulfobacillus genomes reveals diverse carbon, sulfur, nitrogen, and hydrogen metabolisms.</title>
        <authorList>
            <person name="Justice N.B."/>
            <person name="Norman A."/>
            <person name="Brown C.T."/>
            <person name="Singh A."/>
            <person name="Thomas B.C."/>
            <person name="Banfield J.F."/>
        </authorList>
    </citation>
    <scope>NUCLEOTIDE SEQUENCE [LARGE SCALE GENOMIC DNA]</scope>
    <source>
        <strain evidence="2">AMDSBA3</strain>
    </source>
</reference>
<evidence type="ECO:0000256" key="1">
    <source>
        <dbReference type="SAM" id="MobiDB-lite"/>
    </source>
</evidence>
<proteinExistence type="predicted"/>